<reference evidence="1 2" key="1">
    <citation type="journal article" date="2024" name="Commun. Biol.">
        <title>Comparative genomic analysis of thermophilic fungi reveals convergent evolutionary adaptations and gene losses.</title>
        <authorList>
            <person name="Steindorff A.S."/>
            <person name="Aguilar-Pontes M.V."/>
            <person name="Robinson A.J."/>
            <person name="Andreopoulos B."/>
            <person name="LaButti K."/>
            <person name="Kuo A."/>
            <person name="Mondo S."/>
            <person name="Riley R."/>
            <person name="Otillar R."/>
            <person name="Haridas S."/>
            <person name="Lipzen A."/>
            <person name="Grimwood J."/>
            <person name="Schmutz J."/>
            <person name="Clum A."/>
            <person name="Reid I.D."/>
            <person name="Moisan M.C."/>
            <person name="Butler G."/>
            <person name="Nguyen T.T.M."/>
            <person name="Dewar K."/>
            <person name="Conant G."/>
            <person name="Drula E."/>
            <person name="Henrissat B."/>
            <person name="Hansel C."/>
            <person name="Singer S."/>
            <person name="Hutchinson M.I."/>
            <person name="de Vries R.P."/>
            <person name="Natvig D.O."/>
            <person name="Powell A.J."/>
            <person name="Tsang A."/>
            <person name="Grigoriev I.V."/>
        </authorList>
    </citation>
    <scope>NUCLEOTIDE SEQUENCE [LARGE SCALE GENOMIC DNA]</scope>
    <source>
        <strain evidence="1 2">CBS 494.80</strain>
    </source>
</reference>
<evidence type="ECO:0000313" key="2">
    <source>
        <dbReference type="Proteomes" id="UP001595075"/>
    </source>
</evidence>
<proteinExistence type="predicted"/>
<comment type="caution">
    <text evidence="1">The sequence shown here is derived from an EMBL/GenBank/DDBJ whole genome shotgun (WGS) entry which is preliminary data.</text>
</comment>
<protein>
    <submittedName>
        <fullName evidence="1">Uncharacterized protein</fullName>
    </submittedName>
</protein>
<keyword evidence="2" id="KW-1185">Reference proteome</keyword>
<gene>
    <name evidence="1" type="ORF">VTL71DRAFT_10710</name>
</gene>
<name>A0ABR4CV98_9HELO</name>
<sequence length="75" mass="8482">MIIRIAEADGLYFSRESDQKANGRSSICYLTVLKCQLPTSTYSTPAISITRPNALLFSPTIEESYMNFCRMHEQA</sequence>
<organism evidence="1 2">
    <name type="scientific">Oculimacula yallundae</name>
    <dbReference type="NCBI Taxonomy" id="86028"/>
    <lineage>
        <taxon>Eukaryota</taxon>
        <taxon>Fungi</taxon>
        <taxon>Dikarya</taxon>
        <taxon>Ascomycota</taxon>
        <taxon>Pezizomycotina</taxon>
        <taxon>Leotiomycetes</taxon>
        <taxon>Helotiales</taxon>
        <taxon>Ploettnerulaceae</taxon>
        <taxon>Oculimacula</taxon>
    </lineage>
</organism>
<dbReference type="Proteomes" id="UP001595075">
    <property type="component" value="Unassembled WGS sequence"/>
</dbReference>
<accession>A0ABR4CV98</accession>
<dbReference type="EMBL" id="JAZHXI010000003">
    <property type="protein sequence ID" value="KAL2073386.1"/>
    <property type="molecule type" value="Genomic_DNA"/>
</dbReference>
<evidence type="ECO:0000313" key="1">
    <source>
        <dbReference type="EMBL" id="KAL2073386.1"/>
    </source>
</evidence>